<proteinExistence type="predicted"/>
<dbReference type="GO" id="GO:0005737">
    <property type="term" value="C:cytoplasm"/>
    <property type="evidence" value="ECO:0007669"/>
    <property type="project" value="TreeGrafter"/>
</dbReference>
<feature type="domain" description="Disease resistance R13L4/SHOC-2-like LRR" evidence="3">
    <location>
        <begin position="112"/>
        <end position="221"/>
    </location>
</feature>
<evidence type="ECO:0000313" key="4">
    <source>
        <dbReference type="EMBL" id="RWW91783.1"/>
    </source>
</evidence>
<dbReference type="RefSeq" id="WP_128391391.1">
    <property type="nucleotide sequence ID" value="NZ_SBII01000017.1"/>
</dbReference>
<evidence type="ECO:0000256" key="2">
    <source>
        <dbReference type="ARBA" id="ARBA00022737"/>
    </source>
</evidence>
<evidence type="ECO:0000256" key="1">
    <source>
        <dbReference type="ARBA" id="ARBA00022614"/>
    </source>
</evidence>
<dbReference type="AlphaFoldDB" id="A0A3S3TSH7"/>
<sequence>MDKITLTGLIETWDAESIATALLALKKDKTLEADILLHYNYFLEAISGKTLKSLVDLPKKWDKLSNTKKAYFIKDFPDGLPFPVKILNLNASRRVDAWRDSHYSNQVSFPEKILKFKELTELHLIHQQYEEMPESIGDLENLEVLNLHDNDWKSLPESLEKLTKLRIFNVSQNYRLSKIPDLSKFPDLEEVDFNYTKIDSLSDSFFDLKHLKKIVTISSPLDKNMSIMRKIFAAFPNAEINSNAKKAIELEDQSDAGVYAGQEEIKIRDWNINKLPASLFMADSVKSLIIDCNSLTELADQFDQLQTLEILELKVSDDATEFPKSIYKLKNLKELRINCGFVLLPEGIDALESLEVLEIDDYKLKELPKSFANLKNVKEINLKHVDYDIFSSIATFQHLETLTMDYHAYPFEFEKSLSGLINLRTFKIKANKPITDDLYKLPARIEMIELINNGNPSKDHMLSLDKIINHFTGLKRLDVRDYNLSSVSEAILPNYNLKELNFDNVKITQLPDSFSNLKALTSFRMFDNYLQSLNPSIYECSELEYLRLSKSNINVIPDGISRLQKLEWLGFEYGKISNLPEDIFEMKNLKKIAMEDCPLFSDKDWKALIKKKIKGIKVVKAWYD</sequence>
<dbReference type="Proteomes" id="UP000287527">
    <property type="component" value="Unassembled WGS sequence"/>
</dbReference>
<keyword evidence="1" id="KW-0433">Leucine-rich repeat</keyword>
<dbReference type="InterPro" id="IPR055414">
    <property type="entry name" value="LRR_R13L4/SHOC2-like"/>
</dbReference>
<dbReference type="PANTHER" id="PTHR48051">
    <property type="match status" value="1"/>
</dbReference>
<dbReference type="InterPro" id="IPR003591">
    <property type="entry name" value="Leu-rich_rpt_typical-subtyp"/>
</dbReference>
<organism evidence="4 5">
    <name type="scientific">Flavobacterium cerinum</name>
    <dbReference type="NCBI Taxonomy" id="2502784"/>
    <lineage>
        <taxon>Bacteria</taxon>
        <taxon>Pseudomonadati</taxon>
        <taxon>Bacteroidota</taxon>
        <taxon>Flavobacteriia</taxon>
        <taxon>Flavobacteriales</taxon>
        <taxon>Flavobacteriaceae</taxon>
        <taxon>Flavobacterium</taxon>
    </lineage>
</organism>
<dbReference type="EMBL" id="SBII01000017">
    <property type="protein sequence ID" value="RWW91783.1"/>
    <property type="molecule type" value="Genomic_DNA"/>
</dbReference>
<keyword evidence="2" id="KW-0677">Repeat</keyword>
<dbReference type="OrthoDB" id="1334181at2"/>
<dbReference type="InterPro" id="IPR032675">
    <property type="entry name" value="LRR_dom_sf"/>
</dbReference>
<reference evidence="4 5" key="1">
    <citation type="submission" date="2019-01" db="EMBL/GenBank/DDBJ databases">
        <title>Flavobacterium sp. nov.,isolated from freshwater.</title>
        <authorList>
            <person name="Zhang R."/>
            <person name="Du Z.-J."/>
        </authorList>
    </citation>
    <scope>NUCLEOTIDE SEQUENCE [LARGE SCALE GENOMIC DNA]</scope>
    <source>
        <strain evidence="4 5">1E403</strain>
    </source>
</reference>
<dbReference type="Pfam" id="PF23598">
    <property type="entry name" value="LRR_14"/>
    <property type="match status" value="1"/>
</dbReference>
<accession>A0A3S3TSH7</accession>
<dbReference type="PANTHER" id="PTHR48051:SF48">
    <property type="entry name" value="MULTIFUNCTIONAL ROCO FAMILY SIGNALING REGULATOR 1"/>
    <property type="match status" value="1"/>
</dbReference>
<dbReference type="InterPro" id="IPR050216">
    <property type="entry name" value="LRR_domain-containing"/>
</dbReference>
<dbReference type="Gene3D" id="3.80.10.10">
    <property type="entry name" value="Ribonuclease Inhibitor"/>
    <property type="match status" value="3"/>
</dbReference>
<dbReference type="SUPFAM" id="SSF52058">
    <property type="entry name" value="L domain-like"/>
    <property type="match status" value="2"/>
</dbReference>
<protein>
    <recommendedName>
        <fullName evidence="3">Disease resistance R13L4/SHOC-2-like LRR domain-containing protein</fullName>
    </recommendedName>
</protein>
<name>A0A3S3TSH7_9FLAO</name>
<evidence type="ECO:0000259" key="3">
    <source>
        <dbReference type="Pfam" id="PF23598"/>
    </source>
</evidence>
<dbReference type="InterPro" id="IPR001611">
    <property type="entry name" value="Leu-rich_rpt"/>
</dbReference>
<gene>
    <name evidence="4" type="ORF">EPI11_18035</name>
</gene>
<keyword evidence="5" id="KW-1185">Reference proteome</keyword>
<comment type="caution">
    <text evidence="4">The sequence shown here is derived from an EMBL/GenBank/DDBJ whole genome shotgun (WGS) entry which is preliminary data.</text>
</comment>
<dbReference type="PROSITE" id="PS51450">
    <property type="entry name" value="LRR"/>
    <property type="match status" value="1"/>
</dbReference>
<dbReference type="SMART" id="SM00369">
    <property type="entry name" value="LRR_TYP"/>
    <property type="match status" value="5"/>
</dbReference>
<evidence type="ECO:0000313" key="5">
    <source>
        <dbReference type="Proteomes" id="UP000287527"/>
    </source>
</evidence>